<keyword evidence="2" id="KW-0012">Acyltransferase</keyword>
<dbReference type="CDD" id="cd04301">
    <property type="entry name" value="NAT_SF"/>
    <property type="match status" value="1"/>
</dbReference>
<accession>A0ABX2C9I7</accession>
<keyword evidence="5" id="KW-1185">Reference proteome</keyword>
<dbReference type="InterPro" id="IPR016181">
    <property type="entry name" value="Acyl_CoA_acyltransferase"/>
</dbReference>
<protein>
    <submittedName>
        <fullName evidence="4">GNAT family N-acetyltransferase</fullName>
    </submittedName>
</protein>
<dbReference type="SUPFAM" id="SSF55729">
    <property type="entry name" value="Acyl-CoA N-acyltransferases (Nat)"/>
    <property type="match status" value="1"/>
</dbReference>
<evidence type="ECO:0000256" key="2">
    <source>
        <dbReference type="ARBA" id="ARBA00023315"/>
    </source>
</evidence>
<dbReference type="Pfam" id="PF00583">
    <property type="entry name" value="Acetyltransf_1"/>
    <property type="match status" value="1"/>
</dbReference>
<reference evidence="4" key="1">
    <citation type="submission" date="2020-05" db="EMBL/GenBank/DDBJ databases">
        <title>Nod-independent and nitrogen-fixing Bradyrhizobium aeschynomene sp. nov. isolated from nodules of Aeschynomene indica.</title>
        <authorList>
            <person name="Zhang Z."/>
        </authorList>
    </citation>
    <scope>NUCLEOTIDE SEQUENCE</scope>
    <source>
        <strain evidence="4">83012</strain>
    </source>
</reference>
<feature type="domain" description="N-acetyltransferase" evidence="3">
    <location>
        <begin position="4"/>
        <end position="149"/>
    </location>
</feature>
<keyword evidence="1" id="KW-0808">Transferase</keyword>
<sequence>MLTIAMENPSAADSDALMAELSATLARITGDSGRSSFDPDDVRGPQACFVVARDGEGQAVGCGALRPLAAGIAEVKRMYARPGTQGVGVAILRHLETTAAGFGYRAIWLETRLVNVRAVAFYDKHGYRRIPNYGKYAGRPEAVCFGKKL</sequence>
<evidence type="ECO:0000313" key="4">
    <source>
        <dbReference type="EMBL" id="NPU64245.1"/>
    </source>
</evidence>
<evidence type="ECO:0000313" key="5">
    <source>
        <dbReference type="Proteomes" id="UP000886476"/>
    </source>
</evidence>
<dbReference type="Gene3D" id="3.40.630.30">
    <property type="match status" value="1"/>
</dbReference>
<dbReference type="PROSITE" id="PS51186">
    <property type="entry name" value="GNAT"/>
    <property type="match status" value="1"/>
</dbReference>
<dbReference type="InterPro" id="IPR000182">
    <property type="entry name" value="GNAT_dom"/>
</dbReference>
<name>A0ABX2C9I7_9BRAD</name>
<dbReference type="PANTHER" id="PTHR43877">
    <property type="entry name" value="AMINOALKYLPHOSPHONATE N-ACETYLTRANSFERASE-RELATED-RELATED"/>
    <property type="match status" value="1"/>
</dbReference>
<dbReference type="RefSeq" id="WP_172109311.1">
    <property type="nucleotide sequence ID" value="NZ_JABFDM010000013.1"/>
</dbReference>
<evidence type="ECO:0000256" key="1">
    <source>
        <dbReference type="ARBA" id="ARBA00022679"/>
    </source>
</evidence>
<organism evidence="4 5">
    <name type="scientific">Bradyrhizobium aeschynomenes</name>
    <dbReference type="NCBI Taxonomy" id="2734909"/>
    <lineage>
        <taxon>Bacteria</taxon>
        <taxon>Pseudomonadati</taxon>
        <taxon>Pseudomonadota</taxon>
        <taxon>Alphaproteobacteria</taxon>
        <taxon>Hyphomicrobiales</taxon>
        <taxon>Nitrobacteraceae</taxon>
        <taxon>Bradyrhizobium</taxon>
    </lineage>
</organism>
<dbReference type="PANTHER" id="PTHR43877:SF2">
    <property type="entry name" value="AMINOALKYLPHOSPHONATE N-ACETYLTRANSFERASE-RELATED"/>
    <property type="match status" value="1"/>
</dbReference>
<proteinExistence type="predicted"/>
<dbReference type="Proteomes" id="UP000886476">
    <property type="component" value="Unassembled WGS sequence"/>
</dbReference>
<evidence type="ECO:0000259" key="3">
    <source>
        <dbReference type="PROSITE" id="PS51186"/>
    </source>
</evidence>
<dbReference type="EMBL" id="JABFDN010000001">
    <property type="protein sequence ID" value="NPU64245.1"/>
    <property type="molecule type" value="Genomic_DNA"/>
</dbReference>
<gene>
    <name evidence="4" type="ORF">HL667_04475</name>
</gene>
<comment type="caution">
    <text evidence="4">The sequence shown here is derived from an EMBL/GenBank/DDBJ whole genome shotgun (WGS) entry which is preliminary data.</text>
</comment>
<dbReference type="InterPro" id="IPR050832">
    <property type="entry name" value="Bact_Acetyltransf"/>
</dbReference>